<dbReference type="GeneID" id="35597806"/>
<dbReference type="Proteomes" id="UP000225277">
    <property type="component" value="Unassembled WGS sequence"/>
</dbReference>
<gene>
    <name evidence="1" type="ORF">RCC_02591</name>
</gene>
<protein>
    <recommendedName>
        <fullName evidence="3">Thioesterase domain-containing protein</fullName>
    </recommendedName>
</protein>
<dbReference type="RefSeq" id="XP_023623649.1">
    <property type="nucleotide sequence ID" value="XM_023767881.1"/>
</dbReference>
<organism evidence="1 2">
    <name type="scientific">Ramularia collo-cygni</name>
    <dbReference type="NCBI Taxonomy" id="112498"/>
    <lineage>
        <taxon>Eukaryota</taxon>
        <taxon>Fungi</taxon>
        <taxon>Dikarya</taxon>
        <taxon>Ascomycota</taxon>
        <taxon>Pezizomycotina</taxon>
        <taxon>Dothideomycetes</taxon>
        <taxon>Dothideomycetidae</taxon>
        <taxon>Mycosphaerellales</taxon>
        <taxon>Mycosphaerellaceae</taxon>
        <taxon>Ramularia</taxon>
    </lineage>
</organism>
<dbReference type="STRING" id="112498.A0A2D3UZR6"/>
<evidence type="ECO:0000313" key="2">
    <source>
        <dbReference type="Proteomes" id="UP000225277"/>
    </source>
</evidence>
<proteinExistence type="predicted"/>
<dbReference type="Gene3D" id="3.10.129.10">
    <property type="entry name" value="Hotdog Thioesterase"/>
    <property type="match status" value="1"/>
</dbReference>
<dbReference type="OrthoDB" id="2831072at2759"/>
<evidence type="ECO:0008006" key="3">
    <source>
        <dbReference type="Google" id="ProtNLM"/>
    </source>
</evidence>
<evidence type="ECO:0000313" key="1">
    <source>
        <dbReference type="EMBL" id="CZT16756.1"/>
    </source>
</evidence>
<dbReference type="EMBL" id="FJUY01000003">
    <property type="protein sequence ID" value="CZT16756.1"/>
    <property type="molecule type" value="Genomic_DNA"/>
</dbReference>
<dbReference type="AlphaFoldDB" id="A0A2D3UZR6"/>
<accession>A0A2D3UZR6</accession>
<dbReference type="InterPro" id="IPR029069">
    <property type="entry name" value="HotDog_dom_sf"/>
</dbReference>
<reference evidence="1 2" key="1">
    <citation type="submission" date="2016-03" db="EMBL/GenBank/DDBJ databases">
        <authorList>
            <person name="Ploux O."/>
        </authorList>
    </citation>
    <scope>NUCLEOTIDE SEQUENCE [LARGE SCALE GENOMIC DNA]</scope>
    <source>
        <strain evidence="1 2">URUG2</strain>
    </source>
</reference>
<sequence>MSDTSDTDGIARIESFKNAHLAMAPEYSFAAALWPPVHITSASRSTTSATFSTRFNPIFGNHSRTAVHGGAIATLFDSLTGCTLALVAEKGFWVRKDNNCKLSHLKKTKLTRSDRMEKK</sequence>
<dbReference type="SUPFAM" id="SSF54637">
    <property type="entry name" value="Thioesterase/thiol ester dehydrase-isomerase"/>
    <property type="match status" value="1"/>
</dbReference>
<name>A0A2D3UZR6_9PEZI</name>
<keyword evidence="2" id="KW-1185">Reference proteome</keyword>